<keyword evidence="1 6" id="KW-0533">Nickel</keyword>
<sequence length="141" mass="15418">MQRITITLDDDLLREVDGLGYANRSEAIRDLARAGLRQAAEARQAEGPAVGALAYVYDHHRRDLPERLTNSFHDHHALSVATLHVHLDHHACLEVAVLKGDASVVRRFADAVIAERGVQHGSLLLLSQARAAVPDVKPDQG</sequence>
<dbReference type="SUPFAM" id="SSF47598">
    <property type="entry name" value="Ribbon-helix-helix"/>
    <property type="match status" value="1"/>
</dbReference>
<dbReference type="EMBL" id="JACTNG010000013">
    <property type="protein sequence ID" value="MBO1081256.1"/>
    <property type="molecule type" value="Genomic_DNA"/>
</dbReference>
<feature type="binding site" evidence="6">
    <location>
        <position position="86"/>
    </location>
    <ligand>
        <name>Ni(2+)</name>
        <dbReference type="ChEBI" id="CHEBI:49786"/>
    </ligand>
</feature>
<dbReference type="Gene3D" id="1.10.1220.10">
    <property type="entry name" value="Met repressor-like"/>
    <property type="match status" value="1"/>
</dbReference>
<evidence type="ECO:0000256" key="5">
    <source>
        <dbReference type="ARBA" id="ARBA00023163"/>
    </source>
</evidence>
<accession>A0ABS3KUU3</accession>
<dbReference type="NCBIfam" id="NF002815">
    <property type="entry name" value="PRK02967.1"/>
    <property type="match status" value="1"/>
</dbReference>
<evidence type="ECO:0000313" key="9">
    <source>
        <dbReference type="Proteomes" id="UP001518989"/>
    </source>
</evidence>
<comment type="function">
    <text evidence="6">Transcriptional regulator.</text>
</comment>
<evidence type="ECO:0000256" key="2">
    <source>
        <dbReference type="ARBA" id="ARBA00022723"/>
    </source>
</evidence>
<name>A0ABS3KUU3_9PROT</name>
<keyword evidence="4 6" id="KW-0238">DNA-binding</keyword>
<dbReference type="InterPro" id="IPR022988">
    <property type="entry name" value="Ni_resp_reg_NikR"/>
</dbReference>
<feature type="binding site" evidence="6">
    <location>
        <position position="73"/>
    </location>
    <ligand>
        <name>Ni(2+)</name>
        <dbReference type="ChEBI" id="CHEBI:49786"/>
    </ligand>
</feature>
<dbReference type="NCBIfam" id="NF003381">
    <property type="entry name" value="PRK04460.1"/>
    <property type="match status" value="1"/>
</dbReference>
<dbReference type="RefSeq" id="WP_207419427.1">
    <property type="nucleotide sequence ID" value="NZ_CP061177.1"/>
</dbReference>
<evidence type="ECO:0000256" key="1">
    <source>
        <dbReference type="ARBA" id="ARBA00022596"/>
    </source>
</evidence>
<comment type="caution">
    <text evidence="8">The sequence shown here is derived from an EMBL/GenBank/DDBJ whole genome shotgun (WGS) entry which is preliminary data.</text>
</comment>
<proteinExistence type="inferred from homology"/>
<dbReference type="InterPro" id="IPR027271">
    <property type="entry name" value="Acetolactate_synth/TF_NikR_C"/>
</dbReference>
<feature type="domain" description="Transcription factor NikR nickel binding C-terminal" evidence="7">
    <location>
        <begin position="50"/>
        <end position="125"/>
    </location>
</feature>
<dbReference type="Pfam" id="PF08753">
    <property type="entry name" value="NikR_C"/>
    <property type="match status" value="1"/>
</dbReference>
<dbReference type="SUPFAM" id="SSF55021">
    <property type="entry name" value="ACT-like"/>
    <property type="match status" value="1"/>
</dbReference>
<dbReference type="PANTHER" id="PTHR34719">
    <property type="entry name" value="NICKEL-RESPONSIVE REGULATOR"/>
    <property type="match status" value="1"/>
</dbReference>
<evidence type="ECO:0000259" key="7">
    <source>
        <dbReference type="Pfam" id="PF08753"/>
    </source>
</evidence>
<feature type="binding site" evidence="6">
    <location>
        <position position="84"/>
    </location>
    <ligand>
        <name>Ni(2+)</name>
        <dbReference type="ChEBI" id="CHEBI:49786"/>
    </ligand>
</feature>
<comment type="similarity">
    <text evidence="6">Belongs to the transcriptional regulatory CopG/NikR family.</text>
</comment>
<protein>
    <recommendedName>
        <fullName evidence="6">Putative nickel-responsive regulator</fullName>
    </recommendedName>
</protein>
<dbReference type="Gene3D" id="3.30.70.1150">
    <property type="entry name" value="ACT-like. Chain A, domain 2"/>
    <property type="match status" value="1"/>
</dbReference>
<dbReference type="Proteomes" id="UP001518989">
    <property type="component" value="Unassembled WGS sequence"/>
</dbReference>
<dbReference type="InterPro" id="IPR050192">
    <property type="entry name" value="CopG/NikR_regulator"/>
</dbReference>
<dbReference type="CDD" id="cd22231">
    <property type="entry name" value="RHH_NikR_HicB-like"/>
    <property type="match status" value="1"/>
</dbReference>
<gene>
    <name evidence="8" type="primary">nikR</name>
    <name evidence="8" type="ORF">IAI61_19675</name>
</gene>
<keyword evidence="5 6" id="KW-0804">Transcription</keyword>
<comment type="cofactor">
    <cofactor evidence="6">
        <name>Ni(2+)</name>
        <dbReference type="ChEBI" id="CHEBI:49786"/>
    </cofactor>
    <text evidence="6">Binds 1 nickel ion per subunit.</text>
</comment>
<reference evidence="8 9" key="1">
    <citation type="submission" date="2020-09" db="EMBL/GenBank/DDBJ databases">
        <title>Roseomonas.</title>
        <authorList>
            <person name="Zhu W."/>
        </authorList>
    </citation>
    <scope>NUCLEOTIDE SEQUENCE [LARGE SCALE GENOMIC DNA]</scope>
    <source>
        <strain evidence="8 9">573</strain>
    </source>
</reference>
<feature type="binding site" evidence="6">
    <location>
        <position position="92"/>
    </location>
    <ligand>
        <name>Ni(2+)</name>
        <dbReference type="ChEBI" id="CHEBI:49786"/>
    </ligand>
</feature>
<dbReference type="InterPro" id="IPR013321">
    <property type="entry name" value="Arc_rbn_hlx_hlx"/>
</dbReference>
<keyword evidence="2 6" id="KW-0479">Metal-binding</keyword>
<dbReference type="InterPro" id="IPR045865">
    <property type="entry name" value="ACT-like_dom_sf"/>
</dbReference>
<dbReference type="HAMAP" id="MF_00476">
    <property type="entry name" value="NikR"/>
    <property type="match status" value="1"/>
</dbReference>
<dbReference type="InterPro" id="IPR014864">
    <property type="entry name" value="TF_NikR_Ni-bd_C"/>
</dbReference>
<evidence type="ECO:0000256" key="6">
    <source>
        <dbReference type="HAMAP-Rule" id="MF_00476"/>
    </source>
</evidence>
<keyword evidence="9" id="KW-1185">Reference proteome</keyword>
<keyword evidence="3 6" id="KW-0805">Transcription regulation</keyword>
<organism evidence="8 9">
    <name type="scientific">Roseomonas haemaphysalidis</name>
    <dbReference type="NCBI Taxonomy" id="2768162"/>
    <lineage>
        <taxon>Bacteria</taxon>
        <taxon>Pseudomonadati</taxon>
        <taxon>Pseudomonadota</taxon>
        <taxon>Alphaproteobacteria</taxon>
        <taxon>Acetobacterales</taxon>
        <taxon>Roseomonadaceae</taxon>
        <taxon>Roseomonas</taxon>
    </lineage>
</organism>
<evidence type="ECO:0000256" key="4">
    <source>
        <dbReference type="ARBA" id="ARBA00023125"/>
    </source>
</evidence>
<dbReference type="InterPro" id="IPR010985">
    <property type="entry name" value="Ribbon_hlx_hlx"/>
</dbReference>
<evidence type="ECO:0000256" key="3">
    <source>
        <dbReference type="ARBA" id="ARBA00023015"/>
    </source>
</evidence>
<evidence type="ECO:0000313" key="8">
    <source>
        <dbReference type="EMBL" id="MBO1081256.1"/>
    </source>
</evidence>
<dbReference type="PANTHER" id="PTHR34719:SF2">
    <property type="entry name" value="NICKEL-RESPONSIVE REGULATOR"/>
    <property type="match status" value="1"/>
</dbReference>